<dbReference type="Proteomes" id="UP000246722">
    <property type="component" value="Unassembled WGS sequence"/>
</dbReference>
<keyword evidence="6 9" id="KW-0067">ATP-binding</keyword>
<dbReference type="SMART" id="SM00382">
    <property type="entry name" value="AAA"/>
    <property type="match status" value="1"/>
</dbReference>
<evidence type="ECO:0000256" key="5">
    <source>
        <dbReference type="ARBA" id="ARBA00022741"/>
    </source>
</evidence>
<name>A0A318A7U4_9MICO</name>
<keyword evidence="7" id="KW-0472">Membrane</keyword>
<gene>
    <name evidence="9" type="ORF">CTB96_00440</name>
</gene>
<dbReference type="PANTHER" id="PTHR43297">
    <property type="entry name" value="OLIGOPEPTIDE TRANSPORT ATP-BINDING PROTEIN APPD"/>
    <property type="match status" value="1"/>
</dbReference>
<dbReference type="InterPro" id="IPR027417">
    <property type="entry name" value="P-loop_NTPase"/>
</dbReference>
<keyword evidence="4" id="KW-1003">Cell membrane</keyword>
<dbReference type="Pfam" id="PF00005">
    <property type="entry name" value="ABC_tran"/>
    <property type="match status" value="1"/>
</dbReference>
<dbReference type="AlphaFoldDB" id="A0A318A7U4"/>
<reference evidence="9 10" key="1">
    <citation type="submission" date="2018-05" db="EMBL/GenBank/DDBJ databases">
        <title>Genetic diversity of glacier-inhabiting Cryobacterium bacteria in China and description of Cryobacterium mengkeensis sp. nov. and Arthrobacter glacialis sp. nov.</title>
        <authorList>
            <person name="Liu Q."/>
            <person name="Xin Y.-H."/>
        </authorList>
    </citation>
    <scope>NUCLEOTIDE SEQUENCE [LARGE SCALE GENOMIC DNA]</scope>
    <source>
        <strain evidence="9 10">SK-1</strain>
    </source>
</reference>
<dbReference type="PROSITE" id="PS50893">
    <property type="entry name" value="ABC_TRANSPORTER_2"/>
    <property type="match status" value="1"/>
</dbReference>
<dbReference type="GO" id="GO:0005524">
    <property type="term" value="F:ATP binding"/>
    <property type="evidence" value="ECO:0007669"/>
    <property type="project" value="UniProtKB-KW"/>
</dbReference>
<dbReference type="PROSITE" id="PS00211">
    <property type="entry name" value="ABC_TRANSPORTER_1"/>
    <property type="match status" value="1"/>
</dbReference>
<evidence type="ECO:0000256" key="7">
    <source>
        <dbReference type="ARBA" id="ARBA00023136"/>
    </source>
</evidence>
<dbReference type="OrthoDB" id="8481147at2"/>
<dbReference type="GO" id="GO:0005886">
    <property type="term" value="C:plasma membrane"/>
    <property type="evidence" value="ECO:0007669"/>
    <property type="project" value="UniProtKB-SubCell"/>
</dbReference>
<dbReference type="EMBL" id="QHLY01000003">
    <property type="protein sequence ID" value="PXA73263.1"/>
    <property type="molecule type" value="Genomic_DNA"/>
</dbReference>
<dbReference type="SUPFAM" id="SSF52540">
    <property type="entry name" value="P-loop containing nucleoside triphosphate hydrolases"/>
    <property type="match status" value="1"/>
</dbReference>
<evidence type="ECO:0000313" key="10">
    <source>
        <dbReference type="Proteomes" id="UP000246722"/>
    </source>
</evidence>
<dbReference type="InterPro" id="IPR003439">
    <property type="entry name" value="ABC_transporter-like_ATP-bd"/>
</dbReference>
<organism evidence="9 10">
    <name type="scientific">Cryobacterium arcticum</name>
    <dbReference type="NCBI Taxonomy" id="670052"/>
    <lineage>
        <taxon>Bacteria</taxon>
        <taxon>Bacillati</taxon>
        <taxon>Actinomycetota</taxon>
        <taxon>Actinomycetes</taxon>
        <taxon>Micrococcales</taxon>
        <taxon>Microbacteriaceae</taxon>
        <taxon>Cryobacterium</taxon>
    </lineage>
</organism>
<accession>A0A318A7U4</accession>
<proteinExistence type="inferred from homology"/>
<sequence>MTATGQAIRVHDLVLSAGVPVVNGISFDVERGEAVGIVGESGSGKSLTLRSVISLLPTGVTQTGGSITVQGRVGMVFQDPLTALDPLMPVGRQVAAASRFARGTGRKAARARALELFEQVRLPDPVAKLGAYPHQLSGGQRQRVVIALALATDPEILLCDEPTTALDVTVQKQVLELLGQLREKLGLSMVFVSHDLAVVSTVCTRLIVMKDGQIVETGETLAVLTAPQHPYTQKLLGAVLALPVLGTRAPISPAPGNGTV</sequence>
<dbReference type="PANTHER" id="PTHR43297:SF2">
    <property type="entry name" value="DIPEPTIDE TRANSPORT ATP-BINDING PROTEIN DPPD"/>
    <property type="match status" value="1"/>
</dbReference>
<feature type="domain" description="ABC transporter" evidence="8">
    <location>
        <begin position="8"/>
        <end position="236"/>
    </location>
</feature>
<evidence type="ECO:0000313" key="9">
    <source>
        <dbReference type="EMBL" id="PXA73263.1"/>
    </source>
</evidence>
<comment type="subcellular location">
    <subcellularLocation>
        <location evidence="1">Cell membrane</location>
        <topology evidence="1">Peripheral membrane protein</topology>
    </subcellularLocation>
</comment>
<dbReference type="GO" id="GO:0016887">
    <property type="term" value="F:ATP hydrolysis activity"/>
    <property type="evidence" value="ECO:0007669"/>
    <property type="project" value="InterPro"/>
</dbReference>
<evidence type="ECO:0000259" key="8">
    <source>
        <dbReference type="PROSITE" id="PS50893"/>
    </source>
</evidence>
<evidence type="ECO:0000256" key="3">
    <source>
        <dbReference type="ARBA" id="ARBA00022448"/>
    </source>
</evidence>
<dbReference type="InterPro" id="IPR017871">
    <property type="entry name" value="ABC_transporter-like_CS"/>
</dbReference>
<evidence type="ECO:0000256" key="2">
    <source>
        <dbReference type="ARBA" id="ARBA00005417"/>
    </source>
</evidence>
<protein>
    <submittedName>
        <fullName evidence="9">ABC transporter ATP-binding protein</fullName>
    </submittedName>
</protein>
<dbReference type="RefSeq" id="WP_110124939.1">
    <property type="nucleotide sequence ID" value="NZ_QHLY01000003.1"/>
</dbReference>
<evidence type="ECO:0000256" key="6">
    <source>
        <dbReference type="ARBA" id="ARBA00022840"/>
    </source>
</evidence>
<keyword evidence="5" id="KW-0547">Nucleotide-binding</keyword>
<evidence type="ECO:0000256" key="4">
    <source>
        <dbReference type="ARBA" id="ARBA00022475"/>
    </source>
</evidence>
<comment type="similarity">
    <text evidence="2">Belongs to the ABC transporter superfamily.</text>
</comment>
<comment type="caution">
    <text evidence="9">The sequence shown here is derived from an EMBL/GenBank/DDBJ whole genome shotgun (WGS) entry which is preliminary data.</text>
</comment>
<dbReference type="Gene3D" id="3.40.50.300">
    <property type="entry name" value="P-loop containing nucleotide triphosphate hydrolases"/>
    <property type="match status" value="1"/>
</dbReference>
<keyword evidence="3" id="KW-0813">Transport</keyword>
<dbReference type="InterPro" id="IPR003593">
    <property type="entry name" value="AAA+_ATPase"/>
</dbReference>
<dbReference type="CDD" id="cd03257">
    <property type="entry name" value="ABC_NikE_OppD_transporters"/>
    <property type="match status" value="1"/>
</dbReference>
<dbReference type="InterPro" id="IPR050388">
    <property type="entry name" value="ABC_Ni/Peptide_Import"/>
</dbReference>
<evidence type="ECO:0000256" key="1">
    <source>
        <dbReference type="ARBA" id="ARBA00004202"/>
    </source>
</evidence>
<keyword evidence="10" id="KW-1185">Reference proteome</keyword>